<dbReference type="PANTHER" id="PTHR43355:SF2">
    <property type="entry name" value="FLAVIN REDUCTASE (NADPH)"/>
    <property type="match status" value="1"/>
</dbReference>
<keyword evidence="2" id="KW-0472">Membrane</keyword>
<sequence length="285" mass="31080">MPTYALLGATGATGSSVLRHLLRNQSDSLSVNILVRSKTRLLQTFPDLRTTRNPAICIFQGSSTDPEILGQCLRDASVVFICVGQNGSPMGTTLSQDTASAIIDALRRRRQAEEGSQHRPCTIIQLRSASLNPALAAQVPRFVHRIVRFCLFASYADLERACAYYSEAQRQTLLEYILVDPPTLHDTTGTHPTGYRLISTEPQAPALSYADLGVALCEIAQRRGELHGQAVGVTATGRVNQTWGVLAKYLLDGGMHHANHKFGKENILVVVTCFALLIACLVSYM</sequence>
<dbReference type="AlphaFoldDB" id="A0A0F8UQP8"/>
<organism evidence="4 5">
    <name type="scientific">Aspergillus rambellii</name>
    <dbReference type="NCBI Taxonomy" id="308745"/>
    <lineage>
        <taxon>Eukaryota</taxon>
        <taxon>Fungi</taxon>
        <taxon>Dikarya</taxon>
        <taxon>Ascomycota</taxon>
        <taxon>Pezizomycotina</taxon>
        <taxon>Eurotiomycetes</taxon>
        <taxon>Eurotiomycetidae</taxon>
        <taxon>Eurotiales</taxon>
        <taxon>Aspergillaceae</taxon>
        <taxon>Aspergillus</taxon>
        <taxon>Aspergillus subgen. Nidulantes</taxon>
    </lineage>
</organism>
<comment type="caution">
    <text evidence="4">The sequence shown here is derived from an EMBL/GenBank/DDBJ whole genome shotgun (WGS) entry which is preliminary data.</text>
</comment>
<dbReference type="SUPFAM" id="SSF51735">
    <property type="entry name" value="NAD(P)-binding Rossmann-fold domains"/>
    <property type="match status" value="1"/>
</dbReference>
<dbReference type="Proteomes" id="UP000034291">
    <property type="component" value="Unassembled WGS sequence"/>
</dbReference>
<reference evidence="4 5" key="1">
    <citation type="submission" date="2015-02" db="EMBL/GenBank/DDBJ databases">
        <title>Draft Genome Sequences of Two Closely-Related Aflatoxigenic Aspergillus Species Obtained from the Cote d'Ivoire.</title>
        <authorList>
            <person name="Moore G.G."/>
            <person name="Beltz S.B."/>
            <person name="Mack B.M."/>
        </authorList>
    </citation>
    <scope>NUCLEOTIDE SEQUENCE [LARGE SCALE GENOMIC DNA]</scope>
    <source>
        <strain evidence="4 5">SRRC1468</strain>
    </source>
</reference>
<evidence type="ECO:0000256" key="2">
    <source>
        <dbReference type="SAM" id="Phobius"/>
    </source>
</evidence>
<dbReference type="InterPro" id="IPR051606">
    <property type="entry name" value="Polyketide_Oxido-like"/>
</dbReference>
<evidence type="ECO:0000313" key="5">
    <source>
        <dbReference type="Proteomes" id="UP000034291"/>
    </source>
</evidence>
<dbReference type="InterPro" id="IPR036291">
    <property type="entry name" value="NAD(P)-bd_dom_sf"/>
</dbReference>
<dbReference type="STRING" id="308745.A0A0F8UQP8"/>
<comment type="similarity">
    <text evidence="1">Belongs to the avfA family.</text>
</comment>
<keyword evidence="5" id="KW-1185">Reference proteome</keyword>
<accession>A0A0F8UQP8</accession>
<proteinExistence type="inferred from homology"/>
<gene>
    <name evidence="4" type="ORF">ARAM_004337</name>
</gene>
<dbReference type="Pfam" id="PF13460">
    <property type="entry name" value="NAD_binding_10"/>
    <property type="match status" value="1"/>
</dbReference>
<dbReference type="EMBL" id="JZBS01001662">
    <property type="protein sequence ID" value="KKK21808.1"/>
    <property type="molecule type" value="Genomic_DNA"/>
</dbReference>
<protein>
    <recommendedName>
        <fullName evidence="3">NAD(P)-binding domain-containing protein</fullName>
    </recommendedName>
</protein>
<dbReference type="OrthoDB" id="10254221at2759"/>
<dbReference type="PANTHER" id="PTHR43355">
    <property type="entry name" value="FLAVIN REDUCTASE (NADPH)"/>
    <property type="match status" value="1"/>
</dbReference>
<evidence type="ECO:0000256" key="1">
    <source>
        <dbReference type="ARBA" id="ARBA00038376"/>
    </source>
</evidence>
<dbReference type="Gene3D" id="3.40.50.720">
    <property type="entry name" value="NAD(P)-binding Rossmann-like Domain"/>
    <property type="match status" value="1"/>
</dbReference>
<feature type="domain" description="NAD(P)-binding" evidence="3">
    <location>
        <begin position="8"/>
        <end position="204"/>
    </location>
</feature>
<evidence type="ECO:0000313" key="4">
    <source>
        <dbReference type="EMBL" id="KKK21808.1"/>
    </source>
</evidence>
<keyword evidence="2" id="KW-1133">Transmembrane helix</keyword>
<feature type="transmembrane region" description="Helical" evidence="2">
    <location>
        <begin position="267"/>
        <end position="284"/>
    </location>
</feature>
<keyword evidence="2" id="KW-0812">Transmembrane</keyword>
<evidence type="ECO:0000259" key="3">
    <source>
        <dbReference type="Pfam" id="PF13460"/>
    </source>
</evidence>
<dbReference type="GO" id="GO:0016646">
    <property type="term" value="F:oxidoreductase activity, acting on the CH-NH group of donors, NAD or NADP as acceptor"/>
    <property type="evidence" value="ECO:0007669"/>
    <property type="project" value="TreeGrafter"/>
</dbReference>
<name>A0A0F8UQP8_9EURO</name>
<dbReference type="InterPro" id="IPR016040">
    <property type="entry name" value="NAD(P)-bd_dom"/>
</dbReference>